<dbReference type="EMBL" id="NDFP01000015">
    <property type="protein sequence ID" value="PAL21026.1"/>
    <property type="molecule type" value="Genomic_DNA"/>
</dbReference>
<proteinExistence type="predicted"/>
<dbReference type="RefSeq" id="WP_095351820.1">
    <property type="nucleotide sequence ID" value="NZ_NDFO01000016.1"/>
</dbReference>
<dbReference type="AlphaFoldDB" id="A0A270BA23"/>
<evidence type="ECO:0000256" key="1">
    <source>
        <dbReference type="SAM" id="MobiDB-lite"/>
    </source>
</evidence>
<gene>
    <name evidence="2" type="ORF">B9K05_11745</name>
</gene>
<keyword evidence="3" id="KW-1185">Reference proteome</keyword>
<comment type="caution">
    <text evidence="2">The sequence shown here is derived from an EMBL/GenBank/DDBJ whole genome shotgun (WGS) entry which is preliminary data.</text>
</comment>
<name>A0A270BA23_9PROT</name>
<organism evidence="2 3">
    <name type="scientific">Acetobacter syzygii</name>
    <dbReference type="NCBI Taxonomy" id="146476"/>
    <lineage>
        <taxon>Bacteria</taxon>
        <taxon>Pseudomonadati</taxon>
        <taxon>Pseudomonadota</taxon>
        <taxon>Alphaproteobacteria</taxon>
        <taxon>Acetobacterales</taxon>
        <taxon>Acetobacteraceae</taxon>
        <taxon>Acetobacter</taxon>
    </lineage>
</organism>
<dbReference type="OrthoDB" id="10006562at2"/>
<reference evidence="2 3" key="1">
    <citation type="submission" date="2017-04" db="EMBL/GenBank/DDBJ databases">
        <title>Kefir bacterial isolates.</title>
        <authorList>
            <person name="Kim Y."/>
            <person name="Blasche S."/>
            <person name="Patil K.R."/>
        </authorList>
    </citation>
    <scope>NUCLEOTIDE SEQUENCE [LARGE SCALE GENOMIC DNA]</scope>
    <source>
        <strain evidence="2 3">KR-2</strain>
    </source>
</reference>
<dbReference type="Proteomes" id="UP000216033">
    <property type="component" value="Unassembled WGS sequence"/>
</dbReference>
<sequence length="139" mass="14476">MINEIRAQALAHAMELAKQAGELEASNIVKNASMFEAYLCRAVNNLSGLVENSGCLVEGRLCASGLNGWEGLTGSCGKACSDKKDKPLAGRDVTNGTHENNSPQKENTCGQELPTPSRTETVAASGDTEEAARTHGGAA</sequence>
<evidence type="ECO:0000313" key="2">
    <source>
        <dbReference type="EMBL" id="PAL21026.1"/>
    </source>
</evidence>
<evidence type="ECO:0000313" key="3">
    <source>
        <dbReference type="Proteomes" id="UP000216033"/>
    </source>
</evidence>
<protein>
    <submittedName>
        <fullName evidence="2">Uncharacterized protein</fullName>
    </submittedName>
</protein>
<accession>A0A270BA23</accession>
<feature type="compositionally biased region" description="Polar residues" evidence="1">
    <location>
        <begin position="94"/>
        <end position="122"/>
    </location>
</feature>
<feature type="region of interest" description="Disordered" evidence="1">
    <location>
        <begin position="81"/>
        <end position="139"/>
    </location>
</feature>